<dbReference type="SUPFAM" id="SSF47370">
    <property type="entry name" value="Bromodomain"/>
    <property type="match status" value="1"/>
</dbReference>
<accession>A0A9J6D4S6</accession>
<feature type="compositionally biased region" description="Low complexity" evidence="3">
    <location>
        <begin position="616"/>
        <end position="629"/>
    </location>
</feature>
<evidence type="ECO:0000256" key="2">
    <source>
        <dbReference type="PROSITE-ProRule" id="PRU00035"/>
    </source>
</evidence>
<proteinExistence type="predicted"/>
<feature type="compositionally biased region" description="Low complexity" evidence="3">
    <location>
        <begin position="772"/>
        <end position="790"/>
    </location>
</feature>
<feature type="compositionally biased region" description="Polar residues" evidence="3">
    <location>
        <begin position="9"/>
        <end position="21"/>
    </location>
</feature>
<gene>
    <name evidence="5" type="ORF">HPB51_010281</name>
</gene>
<feature type="region of interest" description="Disordered" evidence="3">
    <location>
        <begin position="192"/>
        <end position="459"/>
    </location>
</feature>
<protein>
    <recommendedName>
        <fullName evidence="4">Bromo domain-containing protein</fullName>
    </recommendedName>
</protein>
<feature type="compositionally biased region" description="Low complexity" evidence="3">
    <location>
        <begin position="938"/>
        <end position="947"/>
    </location>
</feature>
<evidence type="ECO:0000256" key="1">
    <source>
        <dbReference type="ARBA" id="ARBA00023117"/>
    </source>
</evidence>
<feature type="compositionally biased region" description="Polar residues" evidence="3">
    <location>
        <begin position="578"/>
        <end position="594"/>
    </location>
</feature>
<keyword evidence="6" id="KW-1185">Reference proteome</keyword>
<keyword evidence="1 2" id="KW-0103">Bromodomain</keyword>
<dbReference type="VEuPathDB" id="VectorBase:LOC119178625"/>
<feature type="compositionally biased region" description="Polar residues" evidence="3">
    <location>
        <begin position="139"/>
        <end position="159"/>
    </location>
</feature>
<dbReference type="PRINTS" id="PR00503">
    <property type="entry name" value="BROMODOMAIN"/>
</dbReference>
<dbReference type="EMBL" id="JABSTU010000011">
    <property type="protein sequence ID" value="KAH8009091.1"/>
    <property type="molecule type" value="Genomic_DNA"/>
</dbReference>
<dbReference type="PROSITE" id="PS50014">
    <property type="entry name" value="BROMODOMAIN_2"/>
    <property type="match status" value="1"/>
</dbReference>
<name>A0A9J6D4S6_RHIMP</name>
<dbReference type="GO" id="GO:0005654">
    <property type="term" value="C:nucleoplasm"/>
    <property type="evidence" value="ECO:0007669"/>
    <property type="project" value="TreeGrafter"/>
</dbReference>
<feature type="domain" description="Bromo" evidence="4">
    <location>
        <begin position="1015"/>
        <end position="1110"/>
    </location>
</feature>
<dbReference type="Gene3D" id="1.20.920.10">
    <property type="entry name" value="Bromodomain-like"/>
    <property type="match status" value="1"/>
</dbReference>
<dbReference type="InterPro" id="IPR033482">
    <property type="entry name" value="EMSY"/>
</dbReference>
<evidence type="ECO:0000313" key="6">
    <source>
        <dbReference type="Proteomes" id="UP000821866"/>
    </source>
</evidence>
<sequence>MVSGATGIPISSTSKLHTSDTAPALRPATNSTAIGSTHAAPPASLAPLNEASGLLRRTDDSDLAVPGPSKVSIVGLTWKHSTKTPLPCPSSAAGQHQSNGPQQSVVRIQPDLPVGISEALSTSNGPSRVSPDADILGSVNGNSNPDMSDSQSIRQASKHSGTSSNGNGGPTQSSAENIAEHSMENSVENLIENSEGNSDDNTNDSSQGSSGMVGGETNEEDSVGPIDLQDSISSSSSAALVYPRNPDEEQSAIISSSSNDHSRRDIHKAKRACDVTSSTSVSASPCPATPMPSTSAVFGEQSLPVASSTPSAPEQNSPDQTSEGSSTAHFELPSCFGEGNGSSSSNVTSAELEIAVVSSPTPDAQELSANSASGERNVAGSEERRSSAVESSEQEGPAEVSSAIAAQQPGASLLPAQREEVTSAQNGNGPSSAANGEVTSAVSCPNFDNDDDDVDGNEAGSLVSELVVSSEEEVSTAEAVLVHSESLAEITCSTVDATSASIASGSLFHHNARPLSVSSTEEAEYLGGSVEVDSHENVPDAQAFNDVGTSSSCGDGGEATGAEATVGNLPPVPDEASSDSYSGVESSRTVSTACDSAPAASDHGNPNGTSDQPSQSETEGGFSAASAAEEPVESGNNGEEVYELLICDSEASEGITSVMVDSVSSTVFGAQRGAGPSPSTYHLVSLPSCSSSGPTTSCSPPAIDVASLTLAYHRTDDAANLDASSSSSLSSSSGPPIVADSSAGLPSHDGTPASNSVPGSTSSSSQPLQVDNGNASNNGSGSSSSSGTSSDPATPQNVDDSETYENGAASAASSACDVILVEAHAAGTSSEIVVYAEEEAAAGVSVSLDNCDNDCSSNAAPEDVGGNLLIVSSSASVHGHGGLANGMPDEHASTSRLALHQDEDSAASSAVSDIDAVVGNVVTVETVRDIVEQVVTSSASVTPASLSQPSTSRGAAGPQQVLKRKRRVNALIDEALCAVGHVSGWARAASGLLDRVCKFRGANRSKGVPPPAHWFLEPVDPEDAPGYYDVIDQPMDFSTIKKKLEASVCSRPLQRGFCCGGCTRKHLPHGPWTLGYERSGQYRDITEFHEDMMLVKRNCQTYNPADHEASQDCEEVFAFYLQEYNRLVEKWQKVRNYSHL</sequence>
<reference evidence="5" key="2">
    <citation type="submission" date="2021-09" db="EMBL/GenBank/DDBJ databases">
        <authorList>
            <person name="Jia N."/>
            <person name="Wang J."/>
            <person name="Shi W."/>
            <person name="Du L."/>
            <person name="Sun Y."/>
            <person name="Zhan W."/>
            <person name="Jiang J."/>
            <person name="Wang Q."/>
            <person name="Zhang B."/>
            <person name="Ji P."/>
            <person name="Sakyi L.B."/>
            <person name="Cui X."/>
            <person name="Yuan T."/>
            <person name="Jiang B."/>
            <person name="Yang W."/>
            <person name="Lam T.T.-Y."/>
            <person name="Chang Q."/>
            <person name="Ding S."/>
            <person name="Wang X."/>
            <person name="Zhu J."/>
            <person name="Ruan X."/>
            <person name="Zhao L."/>
            <person name="Wei J."/>
            <person name="Que T."/>
            <person name="Du C."/>
            <person name="Cheng J."/>
            <person name="Dai P."/>
            <person name="Han X."/>
            <person name="Huang E."/>
            <person name="Gao Y."/>
            <person name="Liu J."/>
            <person name="Shao H."/>
            <person name="Ye R."/>
            <person name="Li L."/>
            <person name="Wei W."/>
            <person name="Wang X."/>
            <person name="Wang C."/>
            <person name="Huo Q."/>
            <person name="Li W."/>
            <person name="Guo W."/>
            <person name="Chen H."/>
            <person name="Chen S."/>
            <person name="Zhou L."/>
            <person name="Zhou L."/>
            <person name="Ni X."/>
            <person name="Tian J."/>
            <person name="Zhou Y."/>
            <person name="Sheng Y."/>
            <person name="Liu T."/>
            <person name="Pan Y."/>
            <person name="Xia L."/>
            <person name="Li J."/>
            <person name="Zhao F."/>
            <person name="Cao W."/>
        </authorList>
    </citation>
    <scope>NUCLEOTIDE SEQUENCE</scope>
    <source>
        <strain evidence="5">Rmic-2018</strain>
        <tissue evidence="5">Larvae</tissue>
    </source>
</reference>
<dbReference type="GO" id="GO:0006355">
    <property type="term" value="P:regulation of DNA-templated transcription"/>
    <property type="evidence" value="ECO:0007669"/>
    <property type="project" value="InterPro"/>
</dbReference>
<feature type="region of interest" description="Disordered" evidence="3">
    <location>
        <begin position="1"/>
        <end position="45"/>
    </location>
</feature>
<feature type="region of interest" description="Disordered" evidence="3">
    <location>
        <begin position="721"/>
        <end position="808"/>
    </location>
</feature>
<feature type="region of interest" description="Disordered" evidence="3">
    <location>
        <begin position="116"/>
        <end position="175"/>
    </location>
</feature>
<dbReference type="InterPro" id="IPR036427">
    <property type="entry name" value="Bromodomain-like_sf"/>
</dbReference>
<dbReference type="Proteomes" id="UP000821866">
    <property type="component" value="Chromosome 9"/>
</dbReference>
<dbReference type="PANTHER" id="PTHR16500:SF3">
    <property type="entry name" value="BRCA2-INTERACTING TRANSCRIPTIONAL REPRESSOR EMSY"/>
    <property type="match status" value="1"/>
</dbReference>
<evidence type="ECO:0000259" key="4">
    <source>
        <dbReference type="PROSITE" id="PS50014"/>
    </source>
</evidence>
<dbReference type="AlphaFoldDB" id="A0A9J6D4S6"/>
<feature type="compositionally biased region" description="Polar residues" evidence="3">
    <location>
        <begin position="358"/>
        <end position="374"/>
    </location>
</feature>
<dbReference type="PANTHER" id="PTHR16500">
    <property type="entry name" value="BRCA2-INTERACTING TRANSCRIPTIONAL REPRESSOR EMSY"/>
    <property type="match status" value="1"/>
</dbReference>
<feature type="compositionally biased region" description="Polar residues" evidence="3">
    <location>
        <begin position="422"/>
        <end position="443"/>
    </location>
</feature>
<evidence type="ECO:0000313" key="5">
    <source>
        <dbReference type="EMBL" id="KAH8009091.1"/>
    </source>
</evidence>
<reference evidence="5" key="1">
    <citation type="journal article" date="2020" name="Cell">
        <title>Large-Scale Comparative Analyses of Tick Genomes Elucidate Their Genetic Diversity and Vector Capacities.</title>
        <authorList>
            <consortium name="Tick Genome and Microbiome Consortium (TIGMIC)"/>
            <person name="Jia N."/>
            <person name="Wang J."/>
            <person name="Shi W."/>
            <person name="Du L."/>
            <person name="Sun Y."/>
            <person name="Zhan W."/>
            <person name="Jiang J.F."/>
            <person name="Wang Q."/>
            <person name="Zhang B."/>
            <person name="Ji P."/>
            <person name="Bell-Sakyi L."/>
            <person name="Cui X.M."/>
            <person name="Yuan T.T."/>
            <person name="Jiang B.G."/>
            <person name="Yang W.F."/>
            <person name="Lam T.T."/>
            <person name="Chang Q.C."/>
            <person name="Ding S.J."/>
            <person name="Wang X.J."/>
            <person name="Zhu J.G."/>
            <person name="Ruan X.D."/>
            <person name="Zhao L."/>
            <person name="Wei J.T."/>
            <person name="Ye R.Z."/>
            <person name="Que T.C."/>
            <person name="Du C.H."/>
            <person name="Zhou Y.H."/>
            <person name="Cheng J.X."/>
            <person name="Dai P.F."/>
            <person name="Guo W.B."/>
            <person name="Han X.H."/>
            <person name="Huang E.J."/>
            <person name="Li L.F."/>
            <person name="Wei W."/>
            <person name="Gao Y.C."/>
            <person name="Liu J.Z."/>
            <person name="Shao H.Z."/>
            <person name="Wang X."/>
            <person name="Wang C.C."/>
            <person name="Yang T.C."/>
            <person name="Huo Q.B."/>
            <person name="Li W."/>
            <person name="Chen H.Y."/>
            <person name="Chen S.E."/>
            <person name="Zhou L.G."/>
            <person name="Ni X.B."/>
            <person name="Tian J.H."/>
            <person name="Sheng Y."/>
            <person name="Liu T."/>
            <person name="Pan Y.S."/>
            <person name="Xia L.Y."/>
            <person name="Li J."/>
            <person name="Zhao F."/>
            <person name="Cao W.C."/>
        </authorList>
    </citation>
    <scope>NUCLEOTIDE SEQUENCE</scope>
    <source>
        <strain evidence="5">Rmic-2018</strain>
    </source>
</reference>
<dbReference type="CDD" id="cd04369">
    <property type="entry name" value="Bromodomain"/>
    <property type="match status" value="1"/>
</dbReference>
<feature type="compositionally biased region" description="Polar residues" evidence="3">
    <location>
        <begin position="604"/>
        <end position="615"/>
    </location>
</feature>
<dbReference type="SMART" id="SM00297">
    <property type="entry name" value="BROMO"/>
    <property type="match status" value="1"/>
</dbReference>
<feature type="compositionally biased region" description="Low complexity" evidence="3">
    <location>
        <begin position="160"/>
        <end position="174"/>
    </location>
</feature>
<feature type="region of interest" description="Disordered" evidence="3">
    <location>
        <begin position="938"/>
        <end position="958"/>
    </location>
</feature>
<comment type="caution">
    <text evidence="5">The sequence shown here is derived from an EMBL/GenBank/DDBJ whole genome shotgun (WGS) entry which is preliminary data.</text>
</comment>
<organism evidence="5 6">
    <name type="scientific">Rhipicephalus microplus</name>
    <name type="common">Cattle tick</name>
    <name type="synonym">Boophilus microplus</name>
    <dbReference type="NCBI Taxonomy" id="6941"/>
    <lineage>
        <taxon>Eukaryota</taxon>
        <taxon>Metazoa</taxon>
        <taxon>Ecdysozoa</taxon>
        <taxon>Arthropoda</taxon>
        <taxon>Chelicerata</taxon>
        <taxon>Arachnida</taxon>
        <taxon>Acari</taxon>
        <taxon>Parasitiformes</taxon>
        <taxon>Ixodida</taxon>
        <taxon>Ixodoidea</taxon>
        <taxon>Ixodidae</taxon>
        <taxon>Rhipicephalinae</taxon>
        <taxon>Rhipicephalus</taxon>
        <taxon>Boophilus</taxon>
    </lineage>
</organism>
<dbReference type="Pfam" id="PF00439">
    <property type="entry name" value="Bromodomain"/>
    <property type="match status" value="1"/>
</dbReference>
<feature type="compositionally biased region" description="Low complexity" evidence="3">
    <location>
        <begin position="754"/>
        <end position="765"/>
    </location>
</feature>
<feature type="compositionally biased region" description="Polar residues" evidence="3">
    <location>
        <begin position="304"/>
        <end position="328"/>
    </location>
</feature>
<feature type="compositionally biased region" description="Low complexity" evidence="3">
    <location>
        <begin position="724"/>
        <end position="733"/>
    </location>
</feature>
<evidence type="ECO:0000256" key="3">
    <source>
        <dbReference type="SAM" id="MobiDB-lite"/>
    </source>
</evidence>
<feature type="region of interest" description="Disordered" evidence="3">
    <location>
        <begin position="534"/>
        <end position="637"/>
    </location>
</feature>
<dbReference type="InterPro" id="IPR001487">
    <property type="entry name" value="Bromodomain"/>
</dbReference>